<comment type="caution">
    <text evidence="1">The sequence shown here is derived from an EMBL/GenBank/DDBJ whole genome shotgun (WGS) entry which is preliminary data.</text>
</comment>
<keyword evidence="2" id="KW-1185">Reference proteome</keyword>
<dbReference type="EMBL" id="JAMKPW020000012">
    <property type="protein sequence ID" value="KAK8212903.1"/>
    <property type="molecule type" value="Genomic_DNA"/>
</dbReference>
<protein>
    <submittedName>
        <fullName evidence="1">Uncharacterized protein</fullName>
    </submittedName>
</protein>
<dbReference type="Proteomes" id="UP001320706">
    <property type="component" value="Unassembled WGS sequence"/>
</dbReference>
<evidence type="ECO:0000313" key="2">
    <source>
        <dbReference type="Proteomes" id="UP001320706"/>
    </source>
</evidence>
<name>A0ACC3SGI4_9PEZI</name>
<evidence type="ECO:0000313" key="1">
    <source>
        <dbReference type="EMBL" id="KAK8212903.1"/>
    </source>
</evidence>
<accession>A0ACC3SGI4</accession>
<sequence>MLMYQRLQSLCVACHLTTMMHDRISYQVIVTFHCCHNGYTRLCADGTATYSEVGDMVQWGTVVYATQPYRSNLTQQIGDMAALRADFATNGSVSGPWDWAPGSVIAFSHDLGDVNGPDSPSNVTFTIGYVRDEAINYLGNSRANYWRGAGCDDINCAAVHVLLDYESADAEARVLDATIAAKANAAAGSKYADILALSTRQAFGSMDVTIPHNSLDTSDVMVFMKEISSTDDGAGSSPNQTNLAIKAAIALNAYGLMTGQSNYSDTGKRFATELYNNTLGTDPNRTHFTILEGEAQTWALAFNLFPDVLLGLNTFPTAAYAMQTAFYSTIRSLGGVALDSREDWGKTDWMLWAAATAMAPGVGNNSCRDMFIDDVWNFASNGMNEVPFGDKFFVETNGTDVEGMWDMYEARPVVGGHFALLAMQGHGILT</sequence>
<gene>
    <name evidence="1" type="ORF">M8818_003068</name>
</gene>
<reference evidence="1" key="1">
    <citation type="submission" date="2024-02" db="EMBL/GenBank/DDBJ databases">
        <title>Metagenome Assembled Genome of Zalaria obscura JY119.</title>
        <authorList>
            <person name="Vighnesh L."/>
            <person name="Jagadeeshwari U."/>
            <person name="Venkata Ramana C."/>
            <person name="Sasikala C."/>
        </authorList>
    </citation>
    <scope>NUCLEOTIDE SEQUENCE</scope>
    <source>
        <strain evidence="1">JY119</strain>
    </source>
</reference>
<organism evidence="1 2">
    <name type="scientific">Zalaria obscura</name>
    <dbReference type="NCBI Taxonomy" id="2024903"/>
    <lineage>
        <taxon>Eukaryota</taxon>
        <taxon>Fungi</taxon>
        <taxon>Dikarya</taxon>
        <taxon>Ascomycota</taxon>
        <taxon>Pezizomycotina</taxon>
        <taxon>Dothideomycetes</taxon>
        <taxon>Dothideomycetidae</taxon>
        <taxon>Dothideales</taxon>
        <taxon>Zalariaceae</taxon>
        <taxon>Zalaria</taxon>
    </lineage>
</organism>
<proteinExistence type="predicted"/>